<dbReference type="Pfam" id="PF20008">
    <property type="entry name" value="DUF6429"/>
    <property type="match status" value="1"/>
</dbReference>
<dbReference type="RefSeq" id="WP_007619107.1">
    <property type="nucleotide sequence ID" value="NZ_BAEO01000025.1"/>
</dbReference>
<protein>
    <recommendedName>
        <fullName evidence="1">DUF6429 domain-containing protein</fullName>
    </recommendedName>
</protein>
<accession>K6XE10</accession>
<reference evidence="2 3" key="1">
    <citation type="journal article" date="2017" name="Antonie Van Leeuwenhoek">
        <title>Rhizobium rhizosphaerae sp. nov., a novel species isolated from rice rhizosphere.</title>
        <authorList>
            <person name="Zhao J.J."/>
            <person name="Zhang J."/>
            <person name="Zhang R.J."/>
            <person name="Zhang C.W."/>
            <person name="Yin H.Q."/>
            <person name="Zhang X.X."/>
        </authorList>
    </citation>
    <scope>NUCLEOTIDE SEQUENCE [LARGE SCALE GENOMIC DNA]</scope>
    <source>
        <strain evidence="2 3">BSs20135</strain>
    </source>
</reference>
<dbReference type="OrthoDB" id="8912983at2"/>
<organism evidence="2 3">
    <name type="scientific">Paraglaciecola arctica BSs20135</name>
    <dbReference type="NCBI Taxonomy" id="493475"/>
    <lineage>
        <taxon>Bacteria</taxon>
        <taxon>Pseudomonadati</taxon>
        <taxon>Pseudomonadota</taxon>
        <taxon>Gammaproteobacteria</taxon>
        <taxon>Alteromonadales</taxon>
        <taxon>Alteromonadaceae</taxon>
        <taxon>Paraglaciecola</taxon>
    </lineage>
</organism>
<dbReference type="InterPro" id="IPR045489">
    <property type="entry name" value="DUF6429"/>
</dbReference>
<name>K6XE10_9ALTE</name>
<proteinExistence type="predicted"/>
<evidence type="ECO:0000313" key="3">
    <source>
        <dbReference type="Proteomes" id="UP000006327"/>
    </source>
</evidence>
<sequence>MDIDEEKIDDAALAILSISMDKNRSAWKQVDWSITNRLYEKGFIHNPVGTTKSITFTQEGEAKAAELFKTLFCKSSQS</sequence>
<evidence type="ECO:0000259" key="1">
    <source>
        <dbReference type="Pfam" id="PF20008"/>
    </source>
</evidence>
<dbReference type="AlphaFoldDB" id="K6XE10"/>
<dbReference type="EMBL" id="BAEO01000025">
    <property type="protein sequence ID" value="GAC18864.1"/>
    <property type="molecule type" value="Genomic_DNA"/>
</dbReference>
<dbReference type="STRING" id="493475.GARC_1897"/>
<dbReference type="eggNOG" id="ENOG5032Y36">
    <property type="taxonomic scope" value="Bacteria"/>
</dbReference>
<evidence type="ECO:0000313" key="2">
    <source>
        <dbReference type="EMBL" id="GAC18864.1"/>
    </source>
</evidence>
<dbReference type="Proteomes" id="UP000006327">
    <property type="component" value="Unassembled WGS sequence"/>
</dbReference>
<feature type="domain" description="DUF6429" evidence="1">
    <location>
        <begin position="4"/>
        <end position="74"/>
    </location>
</feature>
<gene>
    <name evidence="2" type="ORF">GARC_1897</name>
</gene>
<keyword evidence="3" id="KW-1185">Reference proteome</keyword>
<comment type="caution">
    <text evidence="2">The sequence shown here is derived from an EMBL/GenBank/DDBJ whole genome shotgun (WGS) entry which is preliminary data.</text>
</comment>